<reference evidence="5 6" key="1">
    <citation type="submission" date="2023-11" db="EMBL/GenBank/DDBJ databases">
        <title>Unpublished Manusciprt.</title>
        <authorList>
            <person name="Saticioglu I.B."/>
            <person name="Ay H."/>
            <person name="Ajmi N."/>
            <person name="Altun S."/>
            <person name="Duman M."/>
        </authorList>
    </citation>
    <scope>NUCLEOTIDE SEQUENCE [LARGE SCALE GENOMIC DNA]</scope>
    <source>
        <strain evidence="5 6">Fl-318</strain>
    </source>
</reference>
<evidence type="ECO:0000259" key="3">
    <source>
        <dbReference type="Pfam" id="PF01648"/>
    </source>
</evidence>
<evidence type="ECO:0000313" key="6">
    <source>
        <dbReference type="Proteomes" id="UP001273350"/>
    </source>
</evidence>
<comment type="similarity">
    <text evidence="1">Belongs to the P-Pant transferase superfamily. Gsp/Sfp/HetI/AcpT family.</text>
</comment>
<dbReference type="InterPro" id="IPR055066">
    <property type="entry name" value="AASDHPPT_N"/>
</dbReference>
<evidence type="ECO:0000256" key="2">
    <source>
        <dbReference type="ARBA" id="ARBA00022679"/>
    </source>
</evidence>
<dbReference type="Gene3D" id="3.90.470.20">
    <property type="entry name" value="4'-phosphopantetheinyl transferase domain"/>
    <property type="match status" value="2"/>
</dbReference>
<accession>A0ABU4R6A7</accession>
<protein>
    <submittedName>
        <fullName evidence="5">4'-phosphopantetheinyl transferase superfamily protein</fullName>
    </submittedName>
</protein>
<dbReference type="InterPro" id="IPR050559">
    <property type="entry name" value="P-Pant_transferase_sf"/>
</dbReference>
<dbReference type="SUPFAM" id="SSF56214">
    <property type="entry name" value="4'-phosphopantetheinyl transferase"/>
    <property type="match status" value="2"/>
</dbReference>
<gene>
    <name evidence="5" type="ORF">SGQ83_02030</name>
</gene>
<evidence type="ECO:0000256" key="1">
    <source>
        <dbReference type="ARBA" id="ARBA00010990"/>
    </source>
</evidence>
<keyword evidence="2 5" id="KW-0808">Transferase</keyword>
<sequence>MTHILYAYISEENHNYLITNYLNEFSADFQKKILAYRRWQDSQLSLLGRLLLRHGLQKMSKSYAEAELSYTLYSKPFLNDDTTKFNISHSGEIVVCVLSDRSDVGIDIEIIHDIELEGFKSQMTKREWDNLSLNEDTESAFFEYWTQKEAVIKANGKGLSIPLKSFEVTNHYAKIEEEYFFVKEIFLDKKYKCHLAFKDKIDAIIVGPSRMRIHDL</sequence>
<dbReference type="PANTHER" id="PTHR12215">
    <property type="entry name" value="PHOSPHOPANTETHEINE TRANSFERASE"/>
    <property type="match status" value="1"/>
</dbReference>
<name>A0ABU4R6A7_9FLAO</name>
<dbReference type="InterPro" id="IPR037143">
    <property type="entry name" value="4-PPantetheinyl_Trfase_dom_sf"/>
</dbReference>
<feature type="domain" description="4'-phosphopantetheinyl transferase" evidence="3">
    <location>
        <begin position="104"/>
        <end position="191"/>
    </location>
</feature>
<proteinExistence type="inferred from homology"/>
<feature type="domain" description="4'-phosphopantetheinyl transferase N-terminal" evidence="4">
    <location>
        <begin position="29"/>
        <end position="96"/>
    </location>
</feature>
<dbReference type="Proteomes" id="UP001273350">
    <property type="component" value="Unassembled WGS sequence"/>
</dbReference>
<evidence type="ECO:0000259" key="4">
    <source>
        <dbReference type="Pfam" id="PF22624"/>
    </source>
</evidence>
<dbReference type="Pfam" id="PF01648">
    <property type="entry name" value="ACPS"/>
    <property type="match status" value="1"/>
</dbReference>
<dbReference type="Pfam" id="PF22624">
    <property type="entry name" value="AASDHPPT_N"/>
    <property type="match status" value="1"/>
</dbReference>
<dbReference type="GO" id="GO:0016740">
    <property type="term" value="F:transferase activity"/>
    <property type="evidence" value="ECO:0007669"/>
    <property type="project" value="UniProtKB-KW"/>
</dbReference>
<dbReference type="InterPro" id="IPR008278">
    <property type="entry name" value="4-PPantetheinyl_Trfase_dom"/>
</dbReference>
<evidence type="ECO:0000313" key="5">
    <source>
        <dbReference type="EMBL" id="MDX6188112.1"/>
    </source>
</evidence>
<keyword evidence="6" id="KW-1185">Reference proteome</keyword>
<dbReference type="EMBL" id="JAWXVI010000001">
    <property type="protein sequence ID" value="MDX6188112.1"/>
    <property type="molecule type" value="Genomic_DNA"/>
</dbReference>
<organism evidence="5 6">
    <name type="scientific">Flavobacterium cupriresistens</name>
    <dbReference type="NCBI Taxonomy" id="2893885"/>
    <lineage>
        <taxon>Bacteria</taxon>
        <taxon>Pseudomonadati</taxon>
        <taxon>Bacteroidota</taxon>
        <taxon>Flavobacteriia</taxon>
        <taxon>Flavobacteriales</taxon>
        <taxon>Flavobacteriaceae</taxon>
        <taxon>Flavobacterium</taxon>
    </lineage>
</organism>
<dbReference type="RefSeq" id="WP_230002485.1">
    <property type="nucleotide sequence ID" value="NZ_CP087134.1"/>
</dbReference>
<dbReference type="PANTHER" id="PTHR12215:SF10">
    <property type="entry name" value="L-AMINOADIPATE-SEMIALDEHYDE DEHYDROGENASE-PHOSPHOPANTETHEINYL TRANSFERASE"/>
    <property type="match status" value="1"/>
</dbReference>
<comment type="caution">
    <text evidence="5">The sequence shown here is derived from an EMBL/GenBank/DDBJ whole genome shotgun (WGS) entry which is preliminary data.</text>
</comment>